<gene>
    <name evidence="11" type="primary">LOC105843987</name>
</gene>
<evidence type="ECO:0000259" key="8">
    <source>
        <dbReference type="PROSITE" id="PS50221"/>
    </source>
</evidence>
<feature type="transmembrane region" description="Helical" evidence="6">
    <location>
        <begin position="476"/>
        <end position="493"/>
    </location>
</feature>
<proteinExistence type="predicted"/>
<feature type="domain" description="G-protein coupled receptors family 2 profile 2" evidence="9">
    <location>
        <begin position="405"/>
        <end position="652"/>
    </location>
</feature>
<evidence type="ECO:0000256" key="1">
    <source>
        <dbReference type="ARBA" id="ARBA00004141"/>
    </source>
</evidence>
<dbReference type="InterPro" id="IPR017981">
    <property type="entry name" value="GPCR_2-like_7TM"/>
</dbReference>
<evidence type="ECO:0000256" key="6">
    <source>
        <dbReference type="SAM" id="Phobius"/>
    </source>
</evidence>
<evidence type="ECO:0000256" key="2">
    <source>
        <dbReference type="ARBA" id="ARBA00022692"/>
    </source>
</evidence>
<evidence type="ECO:0000256" key="3">
    <source>
        <dbReference type="ARBA" id="ARBA00022989"/>
    </source>
</evidence>
<feature type="transmembrane region" description="Helical" evidence="6">
    <location>
        <begin position="513"/>
        <end position="532"/>
    </location>
</feature>
<name>A0ABM4D7W6_HYDVU</name>
<dbReference type="SMART" id="SM00303">
    <property type="entry name" value="GPS"/>
    <property type="match status" value="1"/>
</dbReference>
<dbReference type="PROSITE" id="PS50261">
    <property type="entry name" value="G_PROTEIN_RECEP_F2_4"/>
    <property type="match status" value="1"/>
</dbReference>
<dbReference type="PANTHER" id="PTHR12011">
    <property type="entry name" value="ADHESION G-PROTEIN COUPLED RECEPTOR"/>
    <property type="match status" value="1"/>
</dbReference>
<dbReference type="PANTHER" id="PTHR12011:SF471">
    <property type="entry name" value="G-PROTEIN COUPLED RECEPTORS FAMILY 2 PROFILE 2 DOMAIN-CONTAINING PROTEIN"/>
    <property type="match status" value="1"/>
</dbReference>
<evidence type="ECO:0000256" key="4">
    <source>
        <dbReference type="ARBA" id="ARBA00023136"/>
    </source>
</evidence>
<dbReference type="Proteomes" id="UP001652625">
    <property type="component" value="Chromosome 12"/>
</dbReference>
<dbReference type="InterPro" id="IPR000832">
    <property type="entry name" value="GPCR_2_secretin-like"/>
</dbReference>
<dbReference type="PROSITE" id="PS50221">
    <property type="entry name" value="GAIN_B"/>
    <property type="match status" value="1"/>
</dbReference>
<feature type="transmembrane region" description="Helical" evidence="6">
    <location>
        <begin position="552"/>
        <end position="577"/>
    </location>
</feature>
<comment type="subcellular location">
    <subcellularLocation>
        <location evidence="1">Membrane</location>
        <topology evidence="1">Multi-pass membrane protein</topology>
    </subcellularLocation>
</comment>
<keyword evidence="3 6" id="KW-1133">Transmembrane helix</keyword>
<reference evidence="11" key="1">
    <citation type="submission" date="2025-08" db="UniProtKB">
        <authorList>
            <consortium name="RefSeq"/>
        </authorList>
    </citation>
    <scope>IDENTIFICATION</scope>
</reference>
<accession>A0ABM4D7W6</accession>
<evidence type="ECO:0000313" key="11">
    <source>
        <dbReference type="RefSeq" id="XP_065670396.1"/>
    </source>
</evidence>
<dbReference type="GeneID" id="105843987"/>
<sequence length="721" mass="83356">MFVAKIIISQLLLWATDGTAISDLDCINLLQLENYFPISNTSIPKSFKQRIFTNTSASISNKMSTQIYNATSATTINCVYQLFPGNIDQHLPYITLNYYKALQPTLSPLELEIKFCNNINWEVNLDISSCLKPCDDCVTQILNRTNIYFNCQNIMNQSPMTKYKNEPMLFALFLNKFGAQLNKINYRSCTSPISQYQLFTNFLWNIGQQFRYGDMRVPDYGIASTFPTRRWNTRNDTIEAPFGNLPNGVYTYTAIIYSNIVKQGKEIPRQNTRFKNEWNDYDPIISGVFIDYRVEKNLVYNKTYVINSAVISLDVQGQNYPINPLPGEMIISFTHYDTAYRNPVCIYWQPTKSEATSSINSGGYWSNYGMRVFKTNASMTVCRSTHGGIFAILMEPDVASPPTPIDPLNVMNIFLTLIAGIIFFLYIFGIYLLDCTKNVYNRIHIWIAFSCMLSQMVFLGSWAWKNDWNRCTSCSTMIEFFHVATITWVMIEAVHQLSNLRHFFNKTTNSESFYHIIGWGFPLAVTIALLGFPYQNYTELRYCWPYIKGLEIWYFGGPILSILLVIISLKYITYIEIQKAPEKLAKDINYQRAERSNLSSFAITPTFCIMWIISTLAISSSTKIFQDVAMIAVPILNIVLALEIMYFYFYRNDDVVDALKYEMRIREKDKLKSYEYMQGLNMKVTYKTKSNALEDDDDSLLNDGSTVEIHRVNKKKFKKKQ</sequence>
<feature type="chain" id="PRO_5045861153" evidence="7">
    <location>
        <begin position="19"/>
        <end position="721"/>
    </location>
</feature>
<dbReference type="InterPro" id="IPR046338">
    <property type="entry name" value="GAIN_dom_sf"/>
</dbReference>
<keyword evidence="11" id="KW-0675">Receptor</keyword>
<dbReference type="Gene3D" id="2.60.220.50">
    <property type="match status" value="1"/>
</dbReference>
<feature type="transmembrane region" description="Helical" evidence="6">
    <location>
        <begin position="630"/>
        <end position="650"/>
    </location>
</feature>
<feature type="transmembrane region" description="Helical" evidence="6">
    <location>
        <begin position="410"/>
        <end position="433"/>
    </location>
</feature>
<evidence type="ECO:0000313" key="10">
    <source>
        <dbReference type="Proteomes" id="UP001652625"/>
    </source>
</evidence>
<keyword evidence="10" id="KW-1185">Reference proteome</keyword>
<feature type="transmembrane region" description="Helical" evidence="6">
    <location>
        <begin position="445"/>
        <end position="464"/>
    </location>
</feature>
<protein>
    <submittedName>
        <fullName evidence="11">Adhesion G protein-coupled receptor E4</fullName>
    </submittedName>
</protein>
<feature type="domain" description="GAIN-B" evidence="8">
    <location>
        <begin position="251"/>
        <end position="400"/>
    </location>
</feature>
<dbReference type="RefSeq" id="XP_065670396.1">
    <property type="nucleotide sequence ID" value="XM_065814324.1"/>
</dbReference>
<dbReference type="InterPro" id="IPR057244">
    <property type="entry name" value="GAIN_B"/>
</dbReference>
<dbReference type="Gene3D" id="1.20.1070.10">
    <property type="entry name" value="Rhodopsin 7-helix transmembrane proteins"/>
    <property type="match status" value="1"/>
</dbReference>
<feature type="signal peptide" evidence="7">
    <location>
        <begin position="1"/>
        <end position="18"/>
    </location>
</feature>
<organism evidence="10 11">
    <name type="scientific">Hydra vulgaris</name>
    <name type="common">Hydra</name>
    <name type="synonym">Hydra attenuata</name>
    <dbReference type="NCBI Taxonomy" id="6087"/>
    <lineage>
        <taxon>Eukaryota</taxon>
        <taxon>Metazoa</taxon>
        <taxon>Cnidaria</taxon>
        <taxon>Hydrozoa</taxon>
        <taxon>Hydroidolina</taxon>
        <taxon>Anthoathecata</taxon>
        <taxon>Aplanulata</taxon>
        <taxon>Hydridae</taxon>
        <taxon>Hydra</taxon>
    </lineage>
</organism>
<keyword evidence="2 6" id="KW-0812">Transmembrane</keyword>
<dbReference type="Pfam" id="PF00002">
    <property type="entry name" value="7tm_2"/>
    <property type="match status" value="1"/>
</dbReference>
<keyword evidence="7" id="KW-0732">Signal</keyword>
<feature type="transmembrane region" description="Helical" evidence="6">
    <location>
        <begin position="598"/>
        <end position="618"/>
    </location>
</feature>
<evidence type="ECO:0000256" key="5">
    <source>
        <dbReference type="ARBA" id="ARBA00023157"/>
    </source>
</evidence>
<keyword evidence="5" id="KW-1015">Disulfide bond</keyword>
<keyword evidence="4 6" id="KW-0472">Membrane</keyword>
<evidence type="ECO:0000259" key="9">
    <source>
        <dbReference type="PROSITE" id="PS50261"/>
    </source>
</evidence>
<dbReference type="InterPro" id="IPR000203">
    <property type="entry name" value="GPS"/>
</dbReference>
<dbReference type="Pfam" id="PF01825">
    <property type="entry name" value="GPS"/>
    <property type="match status" value="1"/>
</dbReference>
<evidence type="ECO:0000256" key="7">
    <source>
        <dbReference type="SAM" id="SignalP"/>
    </source>
</evidence>